<protein>
    <submittedName>
        <fullName evidence="1">Uncharacterized protein</fullName>
    </submittedName>
</protein>
<dbReference type="Proteomes" id="UP000800040">
    <property type="component" value="Unassembled WGS sequence"/>
</dbReference>
<organism evidence="1 2">
    <name type="scientific">Decorospora gaudefroyi</name>
    <dbReference type="NCBI Taxonomy" id="184978"/>
    <lineage>
        <taxon>Eukaryota</taxon>
        <taxon>Fungi</taxon>
        <taxon>Dikarya</taxon>
        <taxon>Ascomycota</taxon>
        <taxon>Pezizomycotina</taxon>
        <taxon>Dothideomycetes</taxon>
        <taxon>Pleosporomycetidae</taxon>
        <taxon>Pleosporales</taxon>
        <taxon>Pleosporineae</taxon>
        <taxon>Pleosporaceae</taxon>
        <taxon>Decorospora</taxon>
    </lineage>
</organism>
<dbReference type="AlphaFoldDB" id="A0A6A5KM57"/>
<accession>A0A6A5KM57</accession>
<dbReference type="EMBL" id="ML975264">
    <property type="protein sequence ID" value="KAF1837220.1"/>
    <property type="molecule type" value="Genomic_DNA"/>
</dbReference>
<keyword evidence="2" id="KW-1185">Reference proteome</keyword>
<gene>
    <name evidence="1" type="ORF">BDW02DRAFT_566273</name>
</gene>
<evidence type="ECO:0000313" key="1">
    <source>
        <dbReference type="EMBL" id="KAF1837220.1"/>
    </source>
</evidence>
<evidence type="ECO:0000313" key="2">
    <source>
        <dbReference type="Proteomes" id="UP000800040"/>
    </source>
</evidence>
<name>A0A6A5KM57_9PLEO</name>
<proteinExistence type="predicted"/>
<reference evidence="1" key="1">
    <citation type="submission" date="2020-01" db="EMBL/GenBank/DDBJ databases">
        <authorList>
            <consortium name="DOE Joint Genome Institute"/>
            <person name="Haridas S."/>
            <person name="Albert R."/>
            <person name="Binder M."/>
            <person name="Bloem J."/>
            <person name="Labutti K."/>
            <person name="Salamov A."/>
            <person name="Andreopoulos B."/>
            <person name="Baker S.E."/>
            <person name="Barry K."/>
            <person name="Bills G."/>
            <person name="Bluhm B.H."/>
            <person name="Cannon C."/>
            <person name="Castanera R."/>
            <person name="Culley D.E."/>
            <person name="Daum C."/>
            <person name="Ezra D."/>
            <person name="Gonzalez J.B."/>
            <person name="Henrissat B."/>
            <person name="Kuo A."/>
            <person name="Liang C."/>
            <person name="Lipzen A."/>
            <person name="Lutzoni F."/>
            <person name="Magnuson J."/>
            <person name="Mondo S."/>
            <person name="Nolan M."/>
            <person name="Ohm R."/>
            <person name="Pangilinan J."/>
            <person name="Park H.-J."/>
            <person name="Ramirez L."/>
            <person name="Alfaro M."/>
            <person name="Sun H."/>
            <person name="Tritt A."/>
            <person name="Yoshinaga Y."/>
            <person name="Zwiers L.-H."/>
            <person name="Turgeon B.G."/>
            <person name="Goodwin S.B."/>
            <person name="Spatafora J.W."/>
            <person name="Crous P.W."/>
            <person name="Grigoriev I.V."/>
        </authorList>
    </citation>
    <scope>NUCLEOTIDE SEQUENCE</scope>
    <source>
        <strain evidence="1">P77</strain>
    </source>
</reference>
<sequence>MKCNCWTTSTLRVQTGKHECHVLEFRGPNITDVLDLRFNDGRLPVALAKSSVQQALYLIYIVLQQLNSSRNYEARKLGQSRGKMESHWGLVC</sequence>